<keyword evidence="2 3" id="KW-0040">ANK repeat</keyword>
<dbReference type="Proteomes" id="UP000053095">
    <property type="component" value="Unassembled WGS sequence"/>
</dbReference>
<dbReference type="PANTHER" id="PTHR24198">
    <property type="entry name" value="ANKYRIN REPEAT AND PROTEIN KINASE DOMAIN-CONTAINING PROTEIN"/>
    <property type="match status" value="1"/>
</dbReference>
<keyword evidence="7" id="KW-1185">Reference proteome</keyword>
<evidence type="ECO:0000313" key="6">
    <source>
        <dbReference type="EMBL" id="GAM41921.1"/>
    </source>
</evidence>
<organism evidence="6 7">
    <name type="scientific">Talaromyces pinophilus</name>
    <name type="common">Penicillium pinophilum</name>
    <dbReference type="NCBI Taxonomy" id="128442"/>
    <lineage>
        <taxon>Eukaryota</taxon>
        <taxon>Fungi</taxon>
        <taxon>Dikarya</taxon>
        <taxon>Ascomycota</taxon>
        <taxon>Pezizomycotina</taxon>
        <taxon>Eurotiomycetes</taxon>
        <taxon>Eurotiomycetidae</taxon>
        <taxon>Eurotiales</taxon>
        <taxon>Trichocomaceae</taxon>
        <taxon>Talaromyces</taxon>
        <taxon>Talaromyces sect. Talaromyces</taxon>
    </lineage>
</organism>
<evidence type="ECO:0000256" key="1">
    <source>
        <dbReference type="ARBA" id="ARBA00022737"/>
    </source>
</evidence>
<feature type="repeat" description="ANK" evidence="3">
    <location>
        <begin position="594"/>
        <end position="620"/>
    </location>
</feature>
<feature type="repeat" description="ANK" evidence="3">
    <location>
        <begin position="561"/>
        <end position="593"/>
    </location>
</feature>
<feature type="repeat" description="ANK" evidence="3">
    <location>
        <begin position="806"/>
        <end position="837"/>
    </location>
</feature>
<feature type="repeat" description="ANK" evidence="3">
    <location>
        <begin position="905"/>
        <end position="941"/>
    </location>
</feature>
<dbReference type="PROSITE" id="PS50088">
    <property type="entry name" value="ANK_REPEAT"/>
    <property type="match status" value="10"/>
</dbReference>
<dbReference type="InterPro" id="IPR027417">
    <property type="entry name" value="P-loop_NTPase"/>
</dbReference>
<protein>
    <submittedName>
        <fullName evidence="6">Uncharacterized protein</fullName>
    </submittedName>
</protein>
<comment type="caution">
    <text evidence="6">The sequence shown here is derived from an EMBL/GenBank/DDBJ whole genome shotgun (WGS) entry which is preliminary data.</text>
</comment>
<evidence type="ECO:0000256" key="2">
    <source>
        <dbReference type="ARBA" id="ARBA00023043"/>
    </source>
</evidence>
<dbReference type="InterPro" id="IPR002110">
    <property type="entry name" value="Ankyrin_rpt"/>
</dbReference>
<dbReference type="PANTHER" id="PTHR24198:SF190">
    <property type="entry name" value="DYNEIN HEAVY CHAIN 12, AXONEMAL-LIKE"/>
    <property type="match status" value="1"/>
</dbReference>
<dbReference type="PROSITE" id="PS50297">
    <property type="entry name" value="ANK_REP_REGION"/>
    <property type="match status" value="8"/>
</dbReference>
<feature type="repeat" description="ANK" evidence="3">
    <location>
        <begin position="942"/>
        <end position="974"/>
    </location>
</feature>
<feature type="repeat" description="ANK" evidence="3">
    <location>
        <begin position="703"/>
        <end position="735"/>
    </location>
</feature>
<dbReference type="Pfam" id="PF12796">
    <property type="entry name" value="Ank_2"/>
    <property type="match status" value="6"/>
</dbReference>
<dbReference type="Pfam" id="PF22939">
    <property type="entry name" value="WHD_GPIID"/>
    <property type="match status" value="1"/>
</dbReference>
<sequence>MSLIDSEDPDTVWISPDDIRDFNEDNILPLPADELENIRNWLQPTPYDLERSEFSRHIASYLQGTCQWLLSTRTYKEWHQGIENGVLWLKGIPGSGKSVMAASIIQQLRKEKVPVLYFFFRQIINANHEPVAALRDWLCQILPFSPPLQVRMRDEYLRKERHIDSLAVSDLWKDLKFAMSAFPKVYCVTDALDEMDKGNDDFLDSLAKLGQWRPANVKVLITSRPVIAVESPLRHLNIPHVRLDDRLVDMDIAAYVRHRLRNSSIPHEHWDLVIGAVPGRANGIFLYAKLAMDAFVERGADPKMVLGKLPADLNVMYNDLLCDHAKRSNVPAEFQRLILQFVTHATRPLRLLEVAEMAKASHVPFQDHSLKEIKDLVRAACGPLLQILHDETVSVVHHSFTEFLKGSTRSKHLNDSAYPILEAGPTNKRLAIACMDYLTSGCLDELEIKMRSKGDEFYEPKKTQQSHTRLQFPFLEYAATNWYIHTRRAVLAGADMSSFYLSLDNFFANKHRLLGWLDIDWPENVIQGLTPLHAAARTGLVEYARHLLQERGAKPNVKSHRGDPPLYWAALSGHADVVQVLIDSGADPDEEANEGYKPLHKAASCNQADVAKVLLAAGVNPLTPKTKETPGRMCGNAPTSIGHTPWMYACNNGGIETLAEFLPYIRSSEQMLRGLFWLTESGHAVCVEMILQRTGLDVNSKYLGETPLFKACRNGHMDTIDVLLKAGADPNVLCNYPVDQFGNMHSPILRRPKDPNQTEQPRGYTALHALCGMNNGIRHSRPVGDCTHCVRLLLEAGANLHSKCPDGKTALHFACSNEIQVVKLLLDAGADPTAETDDGRTIIHTDGSTDKELLPLLLASGRVDVNELMTKGRESPLFLRLQGHHPESIIELLKYNLDVNMARSDGNRPLHMLFSSWSFGAKKNVVDALLSAGADPNLQNAKGETPLHLMSRCPELETVSKLVNAGADLELRDMEGQTALFKNAMIDNLAGDKATLSNILIELGARLDTRDNKGRTLFHQVVLRSLSNLDYLMSRMDFDPSVVDGKGNTLFLEAASKKWASDKLQIFGHLTKLRVDIDKPNNHGKTVLHKMCARECTLSSWNPSVKTAFDYVLEECKNLNPRDIDGIQPLHVAAAVSEAYVFKLLEAGADVFGTTNEGLTVLHVAARARNPGVIGHVLQRLADLEDAAFKAFINQKTVEGNTALHYACLAGRSESVDLLLDAGADPNLPGKDGYTPLRACADFEVEQSRWCRVVPRHNHQRGSTKAQRAISILLHSHDLPPTTDDLGVVNWRSHGIEQESDSTHLDGILNSLVLRGAKITGNESSLREAFHIAIIHRRDYTAECLLRLQSRFLPNMKLDDDGFVTTKSRLESERSSLRQEDCNNNRQKYDGTRRQLRASYLTKLLGLRQYEMVKETISGIDVLDLDAFRIYGNISLLHTLACFGLSDILDCVCTHTVALKFDDHEWCNQAEPANRMHKHTIQPLLMVACNREIQNMAVVRFLVEGMGVNINAISRKECNSVLHDLAEGKCWWNVYEALPYLIQKGADLDVRNKNGDTPLHIAVEEQKYKGVFYKEAIKVLLDGGADANAVNYYGESCLSKAGTDTGLIQLLLSYGATVSPAAIFSAIELQQVELVEFFLAQGDFANLRQPASESLERIPVHKQSVVPTSERYPLFHAAFYRDQNNRVKENDLNPARTRMMTALLRHGANPYATFVRLNRVNNSSFKDETEDGSDAGVEWRSETCTIIHEILQSGQVAEPLLDLPSLQLETRDAKGRTLLLAASQGPIKRLEELLARGSDVTSQDHEGKTIVHNLMQHQPRETNYTFLKALFSHYPGLIHMSDKAGDTPLHYVLKAKQIYLEYIDILLAYGADPLQPDSDGNTALHFFAQKPLTYKSRIEQFIGLGVNINARNKMGNPPLFGYIAHGWLRAGGPFAYFRNDGHENHDDIHFLRYFQQIGADFFARNYAGASLLHVLAGRKLDISRFHSEAETTVPVKNVVDWFEFLTGMGLDPMLEDTQQRTCLDVAAACGNEHILKLFQQKTGECD</sequence>
<dbReference type="InterPro" id="IPR036770">
    <property type="entry name" value="Ankyrin_rpt-contain_sf"/>
</dbReference>
<feature type="repeat" description="ANK" evidence="3">
    <location>
        <begin position="1554"/>
        <end position="1592"/>
    </location>
</feature>
<feature type="domain" description="Nephrocystin 3-like N-terminal" evidence="5">
    <location>
        <begin position="64"/>
        <end position="224"/>
    </location>
</feature>
<dbReference type="InterPro" id="IPR056884">
    <property type="entry name" value="NPHP3-like_N"/>
</dbReference>
<dbReference type="EMBL" id="DF933838">
    <property type="protein sequence ID" value="GAM41921.1"/>
    <property type="molecule type" value="Genomic_DNA"/>
</dbReference>
<feature type="repeat" description="ANK" evidence="3">
    <location>
        <begin position="527"/>
        <end position="560"/>
    </location>
</feature>
<name>A0A6V8HJE8_TALPI</name>
<dbReference type="InterPro" id="IPR054471">
    <property type="entry name" value="GPIID_WHD"/>
</dbReference>
<dbReference type="SUPFAM" id="SSF52540">
    <property type="entry name" value="P-loop containing nucleoside triphosphate hydrolases"/>
    <property type="match status" value="1"/>
</dbReference>
<feature type="repeat" description="ANK" evidence="3">
    <location>
        <begin position="1844"/>
        <end position="1878"/>
    </location>
</feature>
<feature type="domain" description="GPI inositol-deacylase winged helix" evidence="4">
    <location>
        <begin position="336"/>
        <end position="406"/>
    </location>
</feature>
<dbReference type="Gene3D" id="3.40.50.300">
    <property type="entry name" value="P-loop containing nucleotide triphosphate hydrolases"/>
    <property type="match status" value="1"/>
</dbReference>
<evidence type="ECO:0000259" key="5">
    <source>
        <dbReference type="Pfam" id="PF24883"/>
    </source>
</evidence>
<feature type="repeat" description="ANK" evidence="3">
    <location>
        <begin position="1199"/>
        <end position="1231"/>
    </location>
</feature>
<evidence type="ECO:0000259" key="4">
    <source>
        <dbReference type="Pfam" id="PF22939"/>
    </source>
</evidence>
<dbReference type="SUPFAM" id="SSF48403">
    <property type="entry name" value="Ankyrin repeat"/>
    <property type="match status" value="5"/>
</dbReference>
<proteinExistence type="predicted"/>
<dbReference type="SMART" id="SM00248">
    <property type="entry name" value="ANK"/>
    <property type="match status" value="25"/>
</dbReference>
<evidence type="ECO:0000256" key="3">
    <source>
        <dbReference type="PROSITE-ProRule" id="PRU00023"/>
    </source>
</evidence>
<reference evidence="7" key="1">
    <citation type="journal article" date="2015" name="Genome Announc.">
        <title>Draft genome sequence of Talaromyces cellulolyticus strain Y-94, a source of lignocellulosic biomass-degrading enzymes.</title>
        <authorList>
            <person name="Fujii T."/>
            <person name="Koike H."/>
            <person name="Sawayama S."/>
            <person name="Yano S."/>
            <person name="Inoue H."/>
        </authorList>
    </citation>
    <scope>NUCLEOTIDE SEQUENCE [LARGE SCALE GENOMIC DNA]</scope>
    <source>
        <strain evidence="7">Y-94</strain>
    </source>
</reference>
<gene>
    <name evidence="6" type="ORF">TCE0_042f15429</name>
</gene>
<accession>A0A6V8HJE8</accession>
<dbReference type="Gene3D" id="1.25.40.20">
    <property type="entry name" value="Ankyrin repeat-containing domain"/>
    <property type="match status" value="9"/>
</dbReference>
<dbReference type="PRINTS" id="PR01415">
    <property type="entry name" value="ANKYRIN"/>
</dbReference>
<keyword evidence="1" id="KW-0677">Repeat</keyword>
<dbReference type="Pfam" id="PF24883">
    <property type="entry name" value="NPHP3_N"/>
    <property type="match status" value="1"/>
</dbReference>
<evidence type="ECO:0000313" key="7">
    <source>
        <dbReference type="Proteomes" id="UP000053095"/>
    </source>
</evidence>